<dbReference type="PANTHER" id="PTHR33064">
    <property type="entry name" value="POL PROTEIN"/>
    <property type="match status" value="1"/>
</dbReference>
<dbReference type="Gene3D" id="3.10.10.10">
    <property type="entry name" value="HIV Type 1 Reverse Transcriptase, subunit A, domain 1"/>
    <property type="match status" value="1"/>
</dbReference>
<comment type="caution">
    <text evidence="2">The sequence shown here is derived from an EMBL/GenBank/DDBJ whole genome shotgun (WGS) entry which is preliminary data.</text>
</comment>
<gene>
    <name evidence="2" type="ORF">WISP_00784</name>
</gene>
<sequence length="119" mass="13057">MIPSHKMIHDLESEGVVSKTRSSFNSPIWPTCKPSGEWTMDYGGLNEITPWLSTAMPDMLELQYELESNVAKKYAITDIANAFFSIPVPAERRPPEGACSTPGDDWPRGGNTVPLSAMG</sequence>
<dbReference type="InterPro" id="IPR051320">
    <property type="entry name" value="Viral_Replic_Matur_Polypro"/>
</dbReference>
<dbReference type="EMBL" id="WHWB01015254">
    <property type="protein sequence ID" value="KAJ7428769.1"/>
    <property type="molecule type" value="Genomic_DNA"/>
</dbReference>
<dbReference type="SUPFAM" id="SSF56672">
    <property type="entry name" value="DNA/RNA polymerases"/>
    <property type="match status" value="1"/>
</dbReference>
<dbReference type="Proteomes" id="UP001145742">
    <property type="component" value="Unassembled WGS sequence"/>
</dbReference>
<name>A0ABQ9DV50_9PASS</name>
<reference evidence="2" key="1">
    <citation type="submission" date="2019-10" db="EMBL/GenBank/DDBJ databases">
        <authorList>
            <person name="Soares A.E.R."/>
            <person name="Aleixo A."/>
            <person name="Schneider P."/>
            <person name="Miyaki C.Y."/>
            <person name="Schneider M.P."/>
            <person name="Mello C."/>
            <person name="Vasconcelos A.T.R."/>
        </authorList>
    </citation>
    <scope>NUCLEOTIDE SEQUENCE</scope>
    <source>
        <tissue evidence="2">Muscle</tissue>
    </source>
</reference>
<evidence type="ECO:0000256" key="1">
    <source>
        <dbReference type="SAM" id="MobiDB-lite"/>
    </source>
</evidence>
<keyword evidence="3" id="KW-1185">Reference proteome</keyword>
<proteinExistence type="predicted"/>
<evidence type="ECO:0000313" key="2">
    <source>
        <dbReference type="EMBL" id="KAJ7428769.1"/>
    </source>
</evidence>
<protein>
    <submittedName>
        <fullName evidence="2">Uncharacterized protein</fullName>
    </submittedName>
</protein>
<evidence type="ECO:0000313" key="3">
    <source>
        <dbReference type="Proteomes" id="UP001145742"/>
    </source>
</evidence>
<dbReference type="PANTHER" id="PTHR33064:SF29">
    <property type="entry name" value="PEPTIDASE A2 DOMAIN-CONTAINING PROTEIN-RELATED"/>
    <property type="match status" value="1"/>
</dbReference>
<dbReference type="InterPro" id="IPR043502">
    <property type="entry name" value="DNA/RNA_pol_sf"/>
</dbReference>
<organism evidence="2 3">
    <name type="scientific">Willisornis vidua</name>
    <name type="common">Xingu scale-backed antbird</name>
    <dbReference type="NCBI Taxonomy" id="1566151"/>
    <lineage>
        <taxon>Eukaryota</taxon>
        <taxon>Metazoa</taxon>
        <taxon>Chordata</taxon>
        <taxon>Craniata</taxon>
        <taxon>Vertebrata</taxon>
        <taxon>Euteleostomi</taxon>
        <taxon>Archelosauria</taxon>
        <taxon>Archosauria</taxon>
        <taxon>Dinosauria</taxon>
        <taxon>Saurischia</taxon>
        <taxon>Theropoda</taxon>
        <taxon>Coelurosauria</taxon>
        <taxon>Aves</taxon>
        <taxon>Neognathae</taxon>
        <taxon>Neoaves</taxon>
        <taxon>Telluraves</taxon>
        <taxon>Australaves</taxon>
        <taxon>Passeriformes</taxon>
        <taxon>Thamnophilidae</taxon>
        <taxon>Willisornis</taxon>
    </lineage>
</organism>
<feature type="region of interest" description="Disordered" evidence="1">
    <location>
        <begin position="91"/>
        <end position="119"/>
    </location>
</feature>
<accession>A0ABQ9DV50</accession>